<accession>A0A562SS08</accession>
<gene>
    <name evidence="2" type="ORF">LX66_4409</name>
</gene>
<dbReference type="Proteomes" id="UP000316778">
    <property type="component" value="Unassembled WGS sequence"/>
</dbReference>
<keyword evidence="1" id="KW-0472">Membrane</keyword>
<feature type="transmembrane region" description="Helical" evidence="1">
    <location>
        <begin position="70"/>
        <end position="87"/>
    </location>
</feature>
<feature type="transmembrane region" description="Helical" evidence="1">
    <location>
        <begin position="174"/>
        <end position="199"/>
    </location>
</feature>
<keyword evidence="1" id="KW-1133">Transmembrane helix</keyword>
<name>A0A562SS08_CHIJA</name>
<evidence type="ECO:0000313" key="3">
    <source>
        <dbReference type="Proteomes" id="UP000316778"/>
    </source>
</evidence>
<dbReference type="InterPro" id="IPR025250">
    <property type="entry name" value="DUF4199"/>
</dbReference>
<protein>
    <submittedName>
        <fullName evidence="2">Uncharacterized protein DUF4199</fullName>
    </submittedName>
</protein>
<keyword evidence="1" id="KW-0812">Transmembrane</keyword>
<feature type="transmembrane region" description="Helical" evidence="1">
    <location>
        <begin position="37"/>
        <end position="58"/>
    </location>
</feature>
<dbReference type="Pfam" id="PF13858">
    <property type="entry name" value="DUF4199"/>
    <property type="match status" value="1"/>
</dbReference>
<evidence type="ECO:0000256" key="1">
    <source>
        <dbReference type="SAM" id="Phobius"/>
    </source>
</evidence>
<evidence type="ECO:0000313" key="2">
    <source>
        <dbReference type="EMBL" id="TWI84047.1"/>
    </source>
</evidence>
<keyword evidence="3" id="KW-1185">Reference proteome</keyword>
<reference evidence="2 3" key="1">
    <citation type="journal article" date="2013" name="Stand. Genomic Sci.">
        <title>Genomic Encyclopedia of Type Strains, Phase I: The one thousand microbial genomes (KMG-I) project.</title>
        <authorList>
            <person name="Kyrpides N.C."/>
            <person name="Woyke T."/>
            <person name="Eisen J.A."/>
            <person name="Garrity G."/>
            <person name="Lilburn T.G."/>
            <person name="Beck B.J."/>
            <person name="Whitman W.B."/>
            <person name="Hugenholtz P."/>
            <person name="Klenk H.P."/>
        </authorList>
    </citation>
    <scope>NUCLEOTIDE SEQUENCE [LARGE SCALE GENOMIC DNA]</scope>
    <source>
        <strain evidence="2 3">DSM 13484</strain>
    </source>
</reference>
<proteinExistence type="predicted"/>
<comment type="caution">
    <text evidence="2">The sequence shown here is derived from an EMBL/GenBank/DDBJ whole genome shotgun (WGS) entry which is preliminary data.</text>
</comment>
<dbReference type="EMBL" id="VLLG01000005">
    <property type="protein sequence ID" value="TWI84047.1"/>
    <property type="molecule type" value="Genomic_DNA"/>
</dbReference>
<organism evidence="2 3">
    <name type="scientific">Chitinophaga japonensis</name>
    <name type="common">Flexibacter japonensis</name>
    <dbReference type="NCBI Taxonomy" id="104662"/>
    <lineage>
        <taxon>Bacteria</taxon>
        <taxon>Pseudomonadati</taxon>
        <taxon>Bacteroidota</taxon>
        <taxon>Chitinophagia</taxon>
        <taxon>Chitinophagales</taxon>
        <taxon>Chitinophagaceae</taxon>
        <taxon>Chitinophaga</taxon>
    </lineage>
</organism>
<dbReference type="AlphaFoldDB" id="A0A562SS08"/>
<sequence length="211" mass="23476">MKAAVLPKITLKYEDEKQVNLHFCSINQMHFIMKKNVLVFGLISGLIITTMMVISIAMCYSRENFEGNVVVGYAAMILAFSLIFIGVRNFRNKYNNGVISFGKAFKIGLYITLIASTMYVVVWLIDYYLFIPDFMDKYTAHVLRQAENDGAGAAELAKKAEEMAKFKQMYTNPVMVVLLTYAEVLPIGLVISLISAAILKRRSGGTAVAAG</sequence>
<feature type="transmembrane region" description="Helical" evidence="1">
    <location>
        <begin position="107"/>
        <end position="130"/>
    </location>
</feature>